<organism evidence="2 3">
    <name type="scientific">Polaribacter filamentus</name>
    <dbReference type="NCBI Taxonomy" id="53483"/>
    <lineage>
        <taxon>Bacteria</taxon>
        <taxon>Pseudomonadati</taxon>
        <taxon>Bacteroidota</taxon>
        <taxon>Flavobacteriia</taxon>
        <taxon>Flavobacteriales</taxon>
        <taxon>Flavobacteriaceae</taxon>
    </lineage>
</organism>
<dbReference type="Proteomes" id="UP000239522">
    <property type="component" value="Unassembled WGS sequence"/>
</dbReference>
<evidence type="ECO:0000256" key="1">
    <source>
        <dbReference type="SAM" id="Phobius"/>
    </source>
</evidence>
<evidence type="ECO:0008006" key="4">
    <source>
        <dbReference type="Google" id="ProtNLM"/>
    </source>
</evidence>
<protein>
    <recommendedName>
        <fullName evidence="4">MotA/TolQ/ExbB proton channel domain-containing protein</fullName>
    </recommendedName>
</protein>
<name>A0A2S7L279_9FLAO</name>
<evidence type="ECO:0000313" key="2">
    <source>
        <dbReference type="EMBL" id="PQB09015.1"/>
    </source>
</evidence>
<keyword evidence="1" id="KW-0812">Transmembrane</keyword>
<sequence length="117" mass="13246">MRMPLSDFLANGDLKFVIILFLFLSIAIYYFVKKIINKEQQERLNLKMNKLVTWSIFMSAFSLMLGLLHSFYFISKVNGIANNLLFGGLANVIITPTLGIIIAMIIKLLSTPISSKK</sequence>
<proteinExistence type="predicted"/>
<dbReference type="EMBL" id="MQUA01000004">
    <property type="protein sequence ID" value="PQB09015.1"/>
    <property type="molecule type" value="Genomic_DNA"/>
</dbReference>
<keyword evidence="1" id="KW-0472">Membrane</keyword>
<feature type="transmembrane region" description="Helical" evidence="1">
    <location>
        <begin position="14"/>
        <end position="32"/>
    </location>
</feature>
<accession>A0A2S7L279</accession>
<comment type="caution">
    <text evidence="2">The sequence shown here is derived from an EMBL/GenBank/DDBJ whole genome shotgun (WGS) entry which is preliminary data.</text>
</comment>
<keyword evidence="3" id="KW-1185">Reference proteome</keyword>
<dbReference type="AlphaFoldDB" id="A0A2S7L279"/>
<feature type="transmembrane region" description="Helical" evidence="1">
    <location>
        <begin position="86"/>
        <end position="109"/>
    </location>
</feature>
<gene>
    <name evidence="2" type="ORF">BST83_01310</name>
</gene>
<feature type="transmembrane region" description="Helical" evidence="1">
    <location>
        <begin position="52"/>
        <end position="74"/>
    </location>
</feature>
<keyword evidence="1" id="KW-1133">Transmembrane helix</keyword>
<evidence type="ECO:0000313" key="3">
    <source>
        <dbReference type="Proteomes" id="UP000239522"/>
    </source>
</evidence>
<reference evidence="2 3" key="1">
    <citation type="submission" date="2016-11" db="EMBL/GenBank/DDBJ databases">
        <title>Trade-off between light-utilization and light-protection in marine flavobacteria.</title>
        <authorList>
            <person name="Kumagai Y."/>
        </authorList>
    </citation>
    <scope>NUCLEOTIDE SEQUENCE [LARGE SCALE GENOMIC DNA]</scope>
    <source>
        <strain evidence="2 3">ATCC 700397</strain>
    </source>
</reference>